<protein>
    <submittedName>
        <fullName evidence="1">Uncharacterized protein</fullName>
    </submittedName>
</protein>
<reference evidence="1 2" key="1">
    <citation type="submission" date="2017-07" db="EMBL/GenBank/DDBJ databases">
        <title>Phylogenetic study on the rhizospheric bacterium Ochrobactrum sp. A44.</title>
        <authorList>
            <person name="Krzyzanowska D.M."/>
            <person name="Ossowicki A."/>
            <person name="Rajewska M."/>
            <person name="Maciag T."/>
            <person name="Kaczynski Z."/>
            <person name="Czerwicka M."/>
            <person name="Jafra S."/>
        </authorList>
    </citation>
    <scope>NUCLEOTIDE SEQUENCE [LARGE SCALE GENOMIC DNA]</scope>
    <source>
        <strain evidence="1 2">A44</strain>
    </source>
</reference>
<dbReference type="Proteomes" id="UP000215256">
    <property type="component" value="Chromosome 2"/>
</dbReference>
<evidence type="ECO:0000313" key="2">
    <source>
        <dbReference type="Proteomes" id="UP000215256"/>
    </source>
</evidence>
<dbReference type="AlphaFoldDB" id="A0A248UAD9"/>
<gene>
    <name evidence="1" type="ORF">CES85_4450</name>
</gene>
<proteinExistence type="predicted"/>
<accession>A0A248UAD9</accession>
<evidence type="ECO:0000313" key="1">
    <source>
        <dbReference type="EMBL" id="ASV83668.1"/>
    </source>
</evidence>
<organism evidence="1 2">
    <name type="scientific">Ochrobactrum quorumnocens</name>
    <dbReference type="NCBI Taxonomy" id="271865"/>
    <lineage>
        <taxon>Bacteria</taxon>
        <taxon>Pseudomonadati</taxon>
        <taxon>Pseudomonadota</taxon>
        <taxon>Alphaproteobacteria</taxon>
        <taxon>Hyphomicrobiales</taxon>
        <taxon>Brucellaceae</taxon>
        <taxon>Brucella/Ochrobactrum group</taxon>
        <taxon>Ochrobactrum</taxon>
    </lineage>
</organism>
<dbReference type="EMBL" id="CP022603">
    <property type="protein sequence ID" value="ASV83668.1"/>
    <property type="molecule type" value="Genomic_DNA"/>
</dbReference>
<dbReference type="KEGG" id="och:CES85_4450"/>
<sequence>MAQEIVNPTFSLGINSSLFGSNSQVLAIRQQLPPDSIRMTV</sequence>
<name>A0A248UAD9_9HYPH</name>